<sequence length="604" mass="68832">MPGELLLNCWIDGDETWQVFDVNIGTTNVDKVTTLKRLVAAQASNAFGHLAPRQLDLWKVNLPLLVKRDFEKATAEIDWDTDPLNPASQMSDIFKSRPREGFAHIAVRGPKGVSDTVAGTKRRFDGAFPRIVDPSDEICTKLIQPFDDIPKCARDVVSLIKSPLLQKLPVNLFMFQCISSKHPYTAELLQPATGEMEMIISYALSDFNGQQAMSASSEDMLHSSVDALLRHPLKAMSVRLGSGKMPIAMDRNRTNEESSAVTNRRPDFLLWLNDILLFWGEERAVSGAEKDLDKDFRMINPVVSGDVNFMICYAVNGRRIRFYATDSDQRKSPTPFLPLTHELDISNFLCRFTVLETVINIARIMMTIRDDLPAVTYPLGKRMMSGHSEITYNFDGVVKKLLVAHLPYCEPDVESRVKFLCDMYKHTKGHRGLVQVRSDPRLTESGTHYVVEMTTMGARQLPESEEELRVMVKDLVTGLDWLHKGGYLHRDIRNQNVVYDRALKQYVLIDFEHSGKQEGRRSQRRNPAATSFDGEDWLRDWDYGTLDDGVYTKASDMYQLGRFLHDWFRRMIDSEDGKAFVARLTGKKMTAEEALLHEWIRTVP</sequence>
<dbReference type="Pfam" id="PF00069">
    <property type="entry name" value="Pkinase"/>
    <property type="match status" value="1"/>
</dbReference>
<protein>
    <recommendedName>
        <fullName evidence="4">Protein kinase domain-containing protein</fullName>
    </recommendedName>
</protein>
<evidence type="ECO:0000256" key="1">
    <source>
        <dbReference type="ARBA" id="ARBA00004340"/>
    </source>
</evidence>
<dbReference type="InterPro" id="IPR000719">
    <property type="entry name" value="Prot_kinase_dom"/>
</dbReference>
<evidence type="ECO:0000313" key="6">
    <source>
        <dbReference type="Proteomes" id="UP000294933"/>
    </source>
</evidence>
<dbReference type="VEuPathDB" id="FungiDB:BD410DRAFT_797247"/>
<name>A0A4Y7PHL9_9AGAM</name>
<dbReference type="InterPro" id="IPR045379">
    <property type="entry name" value="Crinkler_N"/>
</dbReference>
<reference evidence="5 6" key="1">
    <citation type="submission" date="2018-06" db="EMBL/GenBank/DDBJ databases">
        <title>A transcriptomic atlas of mushroom development highlights an independent origin of complex multicellularity.</title>
        <authorList>
            <consortium name="DOE Joint Genome Institute"/>
            <person name="Krizsan K."/>
            <person name="Almasi E."/>
            <person name="Merenyi Z."/>
            <person name="Sahu N."/>
            <person name="Viragh M."/>
            <person name="Koszo T."/>
            <person name="Mondo S."/>
            <person name="Kiss B."/>
            <person name="Balint B."/>
            <person name="Kues U."/>
            <person name="Barry K."/>
            <person name="Hegedus J.C."/>
            <person name="Henrissat B."/>
            <person name="Johnson J."/>
            <person name="Lipzen A."/>
            <person name="Ohm R."/>
            <person name="Nagy I."/>
            <person name="Pangilinan J."/>
            <person name="Yan J."/>
            <person name="Xiong Y."/>
            <person name="Grigoriev I.V."/>
            <person name="Hibbett D.S."/>
            <person name="Nagy L.G."/>
        </authorList>
    </citation>
    <scope>NUCLEOTIDE SEQUENCE [LARGE SCALE GENOMIC DNA]</scope>
    <source>
        <strain evidence="5 6">SZMC22713</strain>
    </source>
</reference>
<comment type="subcellular location">
    <subcellularLocation>
        <location evidence="1">Host cell</location>
    </subcellularLocation>
    <subcellularLocation>
        <location evidence="2">Secreted</location>
    </subcellularLocation>
</comment>
<evidence type="ECO:0000256" key="2">
    <source>
        <dbReference type="ARBA" id="ARBA00004613"/>
    </source>
</evidence>
<dbReference type="SMART" id="SM00220">
    <property type="entry name" value="S_TKc"/>
    <property type="match status" value="1"/>
</dbReference>
<accession>A0A4Y7PHL9</accession>
<dbReference type="EMBL" id="ML170354">
    <property type="protein sequence ID" value="TDL14322.1"/>
    <property type="molecule type" value="Genomic_DNA"/>
</dbReference>
<dbReference type="GO" id="GO:0005524">
    <property type="term" value="F:ATP binding"/>
    <property type="evidence" value="ECO:0007669"/>
    <property type="project" value="InterPro"/>
</dbReference>
<keyword evidence="6" id="KW-1185">Reference proteome</keyword>
<dbReference type="PROSITE" id="PS00109">
    <property type="entry name" value="PROTEIN_KINASE_TYR"/>
    <property type="match status" value="1"/>
</dbReference>
<gene>
    <name evidence="5" type="ORF">BD410DRAFT_797247</name>
</gene>
<dbReference type="SUPFAM" id="SSF56112">
    <property type="entry name" value="Protein kinase-like (PK-like)"/>
    <property type="match status" value="1"/>
</dbReference>
<evidence type="ECO:0000313" key="5">
    <source>
        <dbReference type="EMBL" id="TDL14322.1"/>
    </source>
</evidence>
<proteinExistence type="predicted"/>
<dbReference type="GO" id="GO:0043657">
    <property type="term" value="C:host cell"/>
    <property type="evidence" value="ECO:0007669"/>
    <property type="project" value="UniProtKB-SubCell"/>
</dbReference>
<dbReference type="Pfam" id="PF20147">
    <property type="entry name" value="Crinkler"/>
    <property type="match status" value="1"/>
</dbReference>
<dbReference type="InterPro" id="IPR011009">
    <property type="entry name" value="Kinase-like_dom_sf"/>
</dbReference>
<dbReference type="STRING" id="50990.A0A4Y7PHL9"/>
<dbReference type="Proteomes" id="UP000294933">
    <property type="component" value="Unassembled WGS sequence"/>
</dbReference>
<dbReference type="GO" id="GO:0005576">
    <property type="term" value="C:extracellular region"/>
    <property type="evidence" value="ECO:0007669"/>
    <property type="project" value="UniProtKB-SubCell"/>
</dbReference>
<evidence type="ECO:0000256" key="3">
    <source>
        <dbReference type="ARBA" id="ARBA00022525"/>
    </source>
</evidence>
<keyword evidence="3" id="KW-0964">Secreted</keyword>
<dbReference type="GO" id="GO:0004672">
    <property type="term" value="F:protein kinase activity"/>
    <property type="evidence" value="ECO:0007669"/>
    <property type="project" value="InterPro"/>
</dbReference>
<dbReference type="Gene3D" id="1.10.510.10">
    <property type="entry name" value="Transferase(Phosphotransferase) domain 1"/>
    <property type="match status" value="1"/>
</dbReference>
<dbReference type="OrthoDB" id="5979581at2759"/>
<organism evidence="5 6">
    <name type="scientific">Rickenella mellea</name>
    <dbReference type="NCBI Taxonomy" id="50990"/>
    <lineage>
        <taxon>Eukaryota</taxon>
        <taxon>Fungi</taxon>
        <taxon>Dikarya</taxon>
        <taxon>Basidiomycota</taxon>
        <taxon>Agaricomycotina</taxon>
        <taxon>Agaricomycetes</taxon>
        <taxon>Hymenochaetales</taxon>
        <taxon>Rickenellaceae</taxon>
        <taxon>Rickenella</taxon>
    </lineage>
</organism>
<dbReference type="InterPro" id="IPR008266">
    <property type="entry name" value="Tyr_kinase_AS"/>
</dbReference>
<evidence type="ECO:0000259" key="4">
    <source>
        <dbReference type="PROSITE" id="PS50011"/>
    </source>
</evidence>
<feature type="domain" description="Protein kinase" evidence="4">
    <location>
        <begin position="296"/>
        <end position="604"/>
    </location>
</feature>
<dbReference type="AlphaFoldDB" id="A0A4Y7PHL9"/>
<dbReference type="PROSITE" id="PS50011">
    <property type="entry name" value="PROTEIN_KINASE_DOM"/>
    <property type="match status" value="1"/>
</dbReference>